<keyword evidence="2" id="KW-0472">Membrane</keyword>
<accession>A0A7W9STK1</accession>
<sequence length="227" mass="25547">MIRQKPRPTAKSAQQRVVVQPHLPPRDDADVKIGWTYAAITFPLLLLSMIALIALTGWLGTLAFGALNGAWLALLGPLVFLFLLRKISVLRLELDSHGVHIKRLLAPTETIPWSEIEEIRPVGRKELVMEGWACWPPKEQTFSMTAQGHYKVRHKKGFFFFPPADPQHFEQSVNALRHAHIPAPSAVQTQAPEIVWRKLPGETATPTPATKQEVGVRTKPDSPWWKN</sequence>
<dbReference type="AlphaFoldDB" id="A0A7W9STK1"/>
<dbReference type="EMBL" id="JACHGW010000003">
    <property type="protein sequence ID" value="MBB6052058.1"/>
    <property type="molecule type" value="Genomic_DNA"/>
</dbReference>
<feature type="transmembrane region" description="Helical" evidence="2">
    <location>
        <begin position="35"/>
        <end position="56"/>
    </location>
</feature>
<reference evidence="3 4" key="1">
    <citation type="submission" date="2020-08" db="EMBL/GenBank/DDBJ databases">
        <title>Genomic Encyclopedia of Type Strains, Phase IV (KMG-IV): sequencing the most valuable type-strain genomes for metagenomic binning, comparative biology and taxonomic classification.</title>
        <authorList>
            <person name="Goeker M."/>
        </authorList>
    </citation>
    <scope>NUCLEOTIDE SEQUENCE [LARGE SCALE GENOMIC DNA]</scope>
    <source>
        <strain evidence="3 4">DSM 23562</strain>
    </source>
</reference>
<organism evidence="3 4">
    <name type="scientific">Armatimonas rosea</name>
    <dbReference type="NCBI Taxonomy" id="685828"/>
    <lineage>
        <taxon>Bacteria</taxon>
        <taxon>Bacillati</taxon>
        <taxon>Armatimonadota</taxon>
        <taxon>Armatimonadia</taxon>
        <taxon>Armatimonadales</taxon>
        <taxon>Armatimonadaceae</taxon>
        <taxon>Armatimonas</taxon>
    </lineage>
</organism>
<gene>
    <name evidence="3" type="ORF">HNQ39_003868</name>
</gene>
<evidence type="ECO:0000256" key="2">
    <source>
        <dbReference type="SAM" id="Phobius"/>
    </source>
</evidence>
<comment type="caution">
    <text evidence="3">The sequence shown here is derived from an EMBL/GenBank/DDBJ whole genome shotgun (WGS) entry which is preliminary data.</text>
</comment>
<evidence type="ECO:0000256" key="1">
    <source>
        <dbReference type="SAM" id="MobiDB-lite"/>
    </source>
</evidence>
<evidence type="ECO:0000313" key="4">
    <source>
        <dbReference type="Proteomes" id="UP000520814"/>
    </source>
</evidence>
<dbReference type="Proteomes" id="UP000520814">
    <property type="component" value="Unassembled WGS sequence"/>
</dbReference>
<name>A0A7W9STK1_ARMRO</name>
<keyword evidence="4" id="KW-1185">Reference proteome</keyword>
<keyword evidence="2" id="KW-0812">Transmembrane</keyword>
<proteinExistence type="predicted"/>
<keyword evidence="2" id="KW-1133">Transmembrane helix</keyword>
<feature type="transmembrane region" description="Helical" evidence="2">
    <location>
        <begin position="62"/>
        <end position="84"/>
    </location>
</feature>
<dbReference type="RefSeq" id="WP_184200273.1">
    <property type="nucleotide sequence ID" value="NZ_JACHGW010000003.1"/>
</dbReference>
<evidence type="ECO:0000313" key="3">
    <source>
        <dbReference type="EMBL" id="MBB6052058.1"/>
    </source>
</evidence>
<protein>
    <submittedName>
        <fullName evidence="3">Uncharacterized protein</fullName>
    </submittedName>
</protein>
<feature type="region of interest" description="Disordered" evidence="1">
    <location>
        <begin position="201"/>
        <end position="227"/>
    </location>
</feature>